<keyword evidence="2" id="KW-0479">Metal-binding</keyword>
<evidence type="ECO:0000313" key="7">
    <source>
        <dbReference type="Proteomes" id="UP000671879"/>
    </source>
</evidence>
<organism evidence="6 7">
    <name type="scientific">Aminithiophilus ramosus</name>
    <dbReference type="NCBI Taxonomy" id="3029084"/>
    <lineage>
        <taxon>Bacteria</taxon>
        <taxon>Thermotogati</taxon>
        <taxon>Synergistota</taxon>
        <taxon>Synergistia</taxon>
        <taxon>Synergistales</taxon>
        <taxon>Aminithiophilaceae</taxon>
        <taxon>Aminithiophilus</taxon>
    </lineage>
</organism>
<dbReference type="PANTHER" id="PTHR43524">
    <property type="entry name" value="RADICAL SAM SUPERFAMILY PROTEIN"/>
    <property type="match status" value="1"/>
</dbReference>
<dbReference type="SFLD" id="SFLDS00029">
    <property type="entry name" value="Radical_SAM"/>
    <property type="match status" value="1"/>
</dbReference>
<dbReference type="PROSITE" id="PS51918">
    <property type="entry name" value="RADICAL_SAM"/>
    <property type="match status" value="1"/>
</dbReference>
<protein>
    <submittedName>
        <fullName evidence="6">Radical SAM protein</fullName>
    </submittedName>
</protein>
<dbReference type="InterPro" id="IPR023885">
    <property type="entry name" value="4Fe4S-binding_SPASM_dom"/>
</dbReference>
<keyword evidence="1" id="KW-0949">S-adenosyl-L-methionine</keyword>
<dbReference type="SUPFAM" id="SSF102114">
    <property type="entry name" value="Radical SAM enzymes"/>
    <property type="match status" value="1"/>
</dbReference>
<dbReference type="InterPro" id="IPR013785">
    <property type="entry name" value="Aldolase_TIM"/>
</dbReference>
<dbReference type="Pfam" id="PF04055">
    <property type="entry name" value="Radical_SAM"/>
    <property type="match status" value="1"/>
</dbReference>
<keyword evidence="4" id="KW-0411">Iron-sulfur</keyword>
<dbReference type="GO" id="GO:0051536">
    <property type="term" value="F:iron-sulfur cluster binding"/>
    <property type="evidence" value="ECO:0007669"/>
    <property type="project" value="UniProtKB-KW"/>
</dbReference>
<dbReference type="CDD" id="cd01335">
    <property type="entry name" value="Radical_SAM"/>
    <property type="match status" value="1"/>
</dbReference>
<evidence type="ECO:0000313" key="6">
    <source>
        <dbReference type="EMBL" id="QTX33386.1"/>
    </source>
</evidence>
<accession>A0A9Q7EZX1</accession>
<gene>
    <name evidence="6" type="ORF">KAR29_05805</name>
</gene>
<feature type="domain" description="Radical SAM core" evidence="5">
    <location>
        <begin position="106"/>
        <end position="315"/>
    </location>
</feature>
<dbReference type="Pfam" id="PF13186">
    <property type="entry name" value="SPASM"/>
    <property type="match status" value="1"/>
</dbReference>
<dbReference type="EMBL" id="CP072943">
    <property type="protein sequence ID" value="QTX33386.1"/>
    <property type="molecule type" value="Genomic_DNA"/>
</dbReference>
<dbReference type="InterPro" id="IPR058240">
    <property type="entry name" value="rSAM_sf"/>
</dbReference>
<keyword evidence="3" id="KW-0408">Iron</keyword>
<evidence type="ECO:0000256" key="2">
    <source>
        <dbReference type="ARBA" id="ARBA00022723"/>
    </source>
</evidence>
<name>A0A9Q7EZX1_9BACT</name>
<dbReference type="GO" id="GO:0003824">
    <property type="term" value="F:catalytic activity"/>
    <property type="evidence" value="ECO:0007669"/>
    <property type="project" value="InterPro"/>
</dbReference>
<proteinExistence type="predicted"/>
<dbReference type="SFLD" id="SFLDG01067">
    <property type="entry name" value="SPASM/twitch_domain_containing"/>
    <property type="match status" value="1"/>
</dbReference>
<dbReference type="InterPro" id="IPR007197">
    <property type="entry name" value="rSAM"/>
</dbReference>
<reference evidence="7" key="1">
    <citation type="submission" date="2021-04" db="EMBL/GenBank/DDBJ databases">
        <title>A novel Synergistetes isolate from a pyrite-forming mixed culture.</title>
        <authorList>
            <person name="Bunk B."/>
            <person name="Sproer C."/>
            <person name="Spring S."/>
            <person name="Pester M."/>
        </authorList>
    </citation>
    <scope>NUCLEOTIDE SEQUENCE [LARGE SCALE GENOMIC DNA]</scope>
    <source>
        <strain evidence="7">J.5.4.2-T.3.5.2</strain>
    </source>
</reference>
<dbReference type="Gene3D" id="3.20.20.70">
    <property type="entry name" value="Aldolase class I"/>
    <property type="match status" value="1"/>
</dbReference>
<dbReference type="KEGG" id="aram:KAR29_05805"/>
<evidence type="ECO:0000256" key="4">
    <source>
        <dbReference type="ARBA" id="ARBA00023014"/>
    </source>
</evidence>
<dbReference type="AlphaFoldDB" id="A0A9Q7EZX1"/>
<evidence type="ECO:0000259" key="5">
    <source>
        <dbReference type="PROSITE" id="PS51918"/>
    </source>
</evidence>
<evidence type="ECO:0000256" key="1">
    <source>
        <dbReference type="ARBA" id="ARBA00022691"/>
    </source>
</evidence>
<keyword evidence="7" id="KW-1185">Reference proteome</keyword>
<evidence type="ECO:0000256" key="3">
    <source>
        <dbReference type="ARBA" id="ARBA00023004"/>
    </source>
</evidence>
<dbReference type="GO" id="GO:0046872">
    <property type="term" value="F:metal ion binding"/>
    <property type="evidence" value="ECO:0007669"/>
    <property type="project" value="UniProtKB-KW"/>
</dbReference>
<dbReference type="RefSeq" id="WP_274374672.1">
    <property type="nucleotide sequence ID" value="NZ_CP072943.1"/>
</dbReference>
<sequence>MSNMKRSIKTKLINEGLRYIEKDPMENIAKWIKWAKKIITSKEHAKYLEIFKESIENPYSNWHQLTKRFFEELSMNTKNKFLANYIINSGIIGIPTKNKLQEKYDCNIPWAILIDPTSACNLKCIGCWAAEYGKTDFLSLETLDRVIQEGKELGIYMYIYSGGEPLMRKDDLIDLAKKHDDCAFLAFTNATLVDENFSKNLGQLGNFGLAISIEGTEQETDARRGIGVYKKAIKAMDLLKKEGVIFGFSTCYHKHNTCSVGSESYIDYMVEKGCMFGWYFTYIPIGKTASLDLLATPEQREYMFHQVRNFRKNKPIFLLDFWNDGDYVDGCIAGGKNYLHINARGDVEPCAFIHYSNININHTTLLEALHSPLFKQYREHQPFNENHLRPCPLLDNPEKLVHMVHQANARSTQPIDEESVEALTSKTESAAKKWAPVATKLWENIKANRNY</sequence>
<dbReference type="CDD" id="cd21128">
    <property type="entry name" value="SPASM_rSAM"/>
    <property type="match status" value="1"/>
</dbReference>
<dbReference type="PANTHER" id="PTHR43524:SF1">
    <property type="entry name" value="RADICAL SAM SUPERFAMILY PROTEIN"/>
    <property type="match status" value="1"/>
</dbReference>
<dbReference type="Proteomes" id="UP000671879">
    <property type="component" value="Chromosome"/>
</dbReference>